<dbReference type="InterPro" id="IPR014051">
    <property type="entry name" value="Phosphoesterase_HXTX"/>
</dbReference>
<evidence type="ECO:0000256" key="1">
    <source>
        <dbReference type="ARBA" id="ARBA00022801"/>
    </source>
</evidence>
<dbReference type="GO" id="GO:0008664">
    <property type="term" value="F:RNA 2',3'-cyclic 3'-phosphodiesterase activity"/>
    <property type="evidence" value="ECO:0007669"/>
    <property type="project" value="InterPro"/>
</dbReference>
<dbReference type="AlphaFoldDB" id="X0SFE3"/>
<proteinExistence type="predicted"/>
<accession>X0SFE3</accession>
<evidence type="ECO:0000313" key="3">
    <source>
        <dbReference type="EMBL" id="GAF79724.1"/>
    </source>
</evidence>
<dbReference type="EMBL" id="BARS01003237">
    <property type="protein sequence ID" value="GAF79724.1"/>
    <property type="molecule type" value="Genomic_DNA"/>
</dbReference>
<name>X0SFE3_9ZZZZ</name>
<dbReference type="GO" id="GO:0004113">
    <property type="term" value="F:2',3'-cyclic-nucleotide 3'-phosphodiesterase activity"/>
    <property type="evidence" value="ECO:0007669"/>
    <property type="project" value="InterPro"/>
</dbReference>
<organism evidence="3">
    <name type="scientific">marine sediment metagenome</name>
    <dbReference type="NCBI Taxonomy" id="412755"/>
    <lineage>
        <taxon>unclassified sequences</taxon>
        <taxon>metagenomes</taxon>
        <taxon>ecological metagenomes</taxon>
    </lineage>
</organism>
<feature type="domain" description="Phosphoesterase HXTX" evidence="2">
    <location>
        <begin position="11"/>
        <end position="95"/>
    </location>
</feature>
<dbReference type="PANTHER" id="PTHR35561">
    <property type="entry name" value="RNA 2',3'-CYCLIC PHOSPHODIESTERASE"/>
    <property type="match status" value="1"/>
</dbReference>
<dbReference type="InterPro" id="IPR009097">
    <property type="entry name" value="Cyclic_Pdiesterase"/>
</dbReference>
<dbReference type="Gene3D" id="3.90.1140.10">
    <property type="entry name" value="Cyclic phosphodiesterase"/>
    <property type="match status" value="1"/>
</dbReference>
<feature type="non-terminal residue" evidence="3">
    <location>
        <position position="120"/>
    </location>
</feature>
<sequence length="120" mass="13404">MSETFRAFIAIDLPASIRSFLGETQEILKSFRFRVKWVRPQNIHLTLKFLGNIDPGNIDKIVAAMTLAAKDFTGVSLSAKEIGVFPDIRRPRVIWAGLNGQLEILENLQQTLDGHLADLG</sequence>
<dbReference type="InterPro" id="IPR004175">
    <property type="entry name" value="RNA_CPDase"/>
</dbReference>
<dbReference type="SUPFAM" id="SSF55144">
    <property type="entry name" value="LigT-like"/>
    <property type="match status" value="1"/>
</dbReference>
<comment type="caution">
    <text evidence="3">The sequence shown here is derived from an EMBL/GenBank/DDBJ whole genome shotgun (WGS) entry which is preliminary data.</text>
</comment>
<reference evidence="3" key="1">
    <citation type="journal article" date="2014" name="Front. Microbiol.">
        <title>High frequency of phylogenetically diverse reductive dehalogenase-homologous genes in deep subseafloor sedimentary metagenomes.</title>
        <authorList>
            <person name="Kawai M."/>
            <person name="Futagami T."/>
            <person name="Toyoda A."/>
            <person name="Takaki Y."/>
            <person name="Nishi S."/>
            <person name="Hori S."/>
            <person name="Arai W."/>
            <person name="Tsubouchi T."/>
            <person name="Morono Y."/>
            <person name="Uchiyama I."/>
            <person name="Ito T."/>
            <person name="Fujiyama A."/>
            <person name="Inagaki F."/>
            <person name="Takami H."/>
        </authorList>
    </citation>
    <scope>NUCLEOTIDE SEQUENCE</scope>
    <source>
        <strain evidence="3">Expedition CK06-06</strain>
    </source>
</reference>
<dbReference type="NCBIfam" id="TIGR02258">
    <property type="entry name" value="2_5_ligase"/>
    <property type="match status" value="1"/>
</dbReference>
<dbReference type="PANTHER" id="PTHR35561:SF1">
    <property type="entry name" value="RNA 2',3'-CYCLIC PHOSPHODIESTERASE"/>
    <property type="match status" value="1"/>
</dbReference>
<protein>
    <recommendedName>
        <fullName evidence="2">Phosphoesterase HXTX domain-containing protein</fullName>
    </recommendedName>
</protein>
<evidence type="ECO:0000259" key="2">
    <source>
        <dbReference type="Pfam" id="PF02834"/>
    </source>
</evidence>
<gene>
    <name evidence="3" type="ORF">S01H1_06250</name>
</gene>
<keyword evidence="1" id="KW-0378">Hydrolase</keyword>
<dbReference type="Pfam" id="PF02834">
    <property type="entry name" value="LigT_PEase"/>
    <property type="match status" value="1"/>
</dbReference>